<evidence type="ECO:0000313" key="4">
    <source>
        <dbReference type="EMBL" id="KAB5592419.1"/>
    </source>
</evidence>
<dbReference type="EMBL" id="SSOP01000065">
    <property type="protein sequence ID" value="KAB5592419.1"/>
    <property type="molecule type" value="Genomic_DNA"/>
</dbReference>
<dbReference type="Pfam" id="PF04064">
    <property type="entry name" value="DUF384"/>
    <property type="match status" value="1"/>
</dbReference>
<dbReference type="Proteomes" id="UP000383932">
    <property type="component" value="Unassembled WGS sequence"/>
</dbReference>
<evidence type="ECO:0000259" key="3">
    <source>
        <dbReference type="Pfam" id="PF04064"/>
    </source>
</evidence>
<name>A0A5N5QL78_9AGAM</name>
<dbReference type="InterPro" id="IPR007206">
    <property type="entry name" value="Protein_HGH1_C"/>
</dbReference>
<evidence type="ECO:0000259" key="2">
    <source>
        <dbReference type="Pfam" id="PF04063"/>
    </source>
</evidence>
<organism evidence="4 5">
    <name type="scientific">Ceratobasidium theobromae</name>
    <dbReference type="NCBI Taxonomy" id="1582974"/>
    <lineage>
        <taxon>Eukaryota</taxon>
        <taxon>Fungi</taxon>
        <taxon>Dikarya</taxon>
        <taxon>Basidiomycota</taxon>
        <taxon>Agaricomycotina</taxon>
        <taxon>Agaricomycetes</taxon>
        <taxon>Cantharellales</taxon>
        <taxon>Ceratobasidiaceae</taxon>
        <taxon>Ceratobasidium</taxon>
    </lineage>
</organism>
<dbReference type="InterPro" id="IPR007205">
    <property type="entry name" value="Protein_HGH1_N"/>
</dbReference>
<dbReference type="SUPFAM" id="SSF48371">
    <property type="entry name" value="ARM repeat"/>
    <property type="match status" value="1"/>
</dbReference>
<evidence type="ECO:0000313" key="5">
    <source>
        <dbReference type="Proteomes" id="UP000383932"/>
    </source>
</evidence>
<dbReference type="AlphaFoldDB" id="A0A5N5QL78"/>
<dbReference type="InterPro" id="IPR016024">
    <property type="entry name" value="ARM-type_fold"/>
</dbReference>
<comment type="similarity">
    <text evidence="1">Belongs to the HGH1 family.</text>
</comment>
<dbReference type="PANTHER" id="PTHR13387">
    <property type="entry name" value="PROTEIN HGH1 HOMOLOG"/>
    <property type="match status" value="1"/>
</dbReference>
<sequence>MEPQLRELLGFLHDRNPQARQIALENLLPQTAKEAPFRRIFLNQISGGGLVPSKEPEPIRDLKLLCRDRASIAHDAFRALVNLSDSALVVPFLAEPRFLEFLVAYILNPGALLADLATMVLSNMTVNPNVIQALLVLKIQLENDYPVASRSATAPTPPSVTPIQTREESAVLLLVDSFVEAAAAPGDSKEDRKRKGDLHFLASVFANITVAPAGRLALLSVHSGTDEFVLAKLLSFTEHPDIIRRGGVASTLKNCAFHAPAHLAMLKLEDERLAIPPSTEAGKGMNILSFLLLPLAGPEEFDLEDMDKLPASIQFLPDTKKREPDQFIRLTHIETLLLLCTTRPARELMRVNGVYEVVQKMHETEQNASIMEHIERLVNLLKRDEGPETTVEGVISEIPEVEHVNDDEIEEI</sequence>
<feature type="domain" description="Protein HGH1 C-terminal" evidence="3">
    <location>
        <begin position="335"/>
        <end position="388"/>
    </location>
</feature>
<accession>A0A5N5QL78</accession>
<feature type="domain" description="Protein HGH1 N-terminal" evidence="2">
    <location>
        <begin position="105"/>
        <end position="329"/>
    </location>
</feature>
<proteinExistence type="inferred from homology"/>
<dbReference type="InterPro" id="IPR039717">
    <property type="entry name" value="Hgh1"/>
</dbReference>
<dbReference type="Pfam" id="PF04063">
    <property type="entry name" value="DUF383"/>
    <property type="match status" value="1"/>
</dbReference>
<evidence type="ECO:0000256" key="1">
    <source>
        <dbReference type="ARBA" id="ARBA00006712"/>
    </source>
</evidence>
<keyword evidence="5" id="KW-1185">Reference proteome</keyword>
<dbReference type="OrthoDB" id="338814at2759"/>
<gene>
    <name evidence="4" type="ORF">CTheo_4127</name>
</gene>
<reference evidence="4 5" key="1">
    <citation type="journal article" date="2019" name="Fungal Biol. Biotechnol.">
        <title>Draft genome sequence of fastidious pathogen Ceratobasidium theobromae, which causes vascular-streak dieback in Theobroma cacao.</title>
        <authorList>
            <person name="Ali S.S."/>
            <person name="Asman A."/>
            <person name="Shao J."/>
            <person name="Firmansyah A.P."/>
            <person name="Susilo A.W."/>
            <person name="Rosmana A."/>
            <person name="McMahon P."/>
            <person name="Junaid M."/>
            <person name="Guest D."/>
            <person name="Kheng T.Y."/>
            <person name="Meinhardt L.W."/>
            <person name="Bailey B.A."/>
        </authorList>
    </citation>
    <scope>NUCLEOTIDE SEQUENCE [LARGE SCALE GENOMIC DNA]</scope>
    <source>
        <strain evidence="4 5">CT2</strain>
    </source>
</reference>
<dbReference type="PANTHER" id="PTHR13387:SF9">
    <property type="entry name" value="PROTEIN HGH1 HOMOLOG"/>
    <property type="match status" value="1"/>
</dbReference>
<evidence type="ECO:0008006" key="6">
    <source>
        <dbReference type="Google" id="ProtNLM"/>
    </source>
</evidence>
<comment type="caution">
    <text evidence="4">The sequence shown here is derived from an EMBL/GenBank/DDBJ whole genome shotgun (WGS) entry which is preliminary data.</text>
</comment>
<protein>
    <recommendedName>
        <fullName evidence="6">Protein HGH1 homolog</fullName>
    </recommendedName>
</protein>